<feature type="compositionally biased region" description="Low complexity" evidence="2">
    <location>
        <begin position="534"/>
        <end position="558"/>
    </location>
</feature>
<feature type="transmembrane region" description="Helical" evidence="3">
    <location>
        <begin position="26"/>
        <end position="49"/>
    </location>
</feature>
<keyword evidence="1" id="KW-0378">Hydrolase</keyword>
<dbReference type="GO" id="GO:0016787">
    <property type="term" value="F:hydrolase activity"/>
    <property type="evidence" value="ECO:0007669"/>
    <property type="project" value="UniProtKB-KW"/>
</dbReference>
<protein>
    <submittedName>
        <fullName evidence="4">Uncharacterized protein</fullName>
    </submittedName>
</protein>
<reference evidence="4" key="1">
    <citation type="journal article" date="2024" name="NPJ Biofilms Microbiomes">
        <title>Decoding the RNA viromes in shrew lungs along the eastern coast of China.</title>
        <authorList>
            <person name="Zhang J.T."/>
            <person name="Hu Z.Y."/>
            <person name="Tang F."/>
            <person name="Liu Y.T."/>
            <person name="Tan W.L."/>
            <person name="Ma X.F."/>
            <person name="Zhang Y.F."/>
            <person name="Si G.Q."/>
            <person name="Zhang L."/>
            <person name="Zhang M.Q."/>
            <person name="Peng C."/>
            <person name="Fu B.K."/>
            <person name="Fang L.Q."/>
            <person name="Zhang X.A."/>
            <person name="Liu W."/>
        </authorList>
    </citation>
    <scope>NUCLEOTIDE SEQUENCE</scope>
    <source>
        <strain evidence="4">Ribo_1</strain>
    </source>
</reference>
<dbReference type="InterPro" id="IPR043504">
    <property type="entry name" value="Peptidase_S1_PA_chymotrypsin"/>
</dbReference>
<evidence type="ECO:0000313" key="4">
    <source>
        <dbReference type="EMBL" id="WZI33476.1"/>
    </source>
</evidence>
<evidence type="ECO:0000256" key="1">
    <source>
        <dbReference type="ARBA" id="ARBA00022801"/>
    </source>
</evidence>
<dbReference type="InterPro" id="IPR009003">
    <property type="entry name" value="Peptidase_S1_PA"/>
</dbReference>
<evidence type="ECO:0000256" key="2">
    <source>
        <dbReference type="SAM" id="MobiDB-lite"/>
    </source>
</evidence>
<dbReference type="Gene3D" id="2.40.10.10">
    <property type="entry name" value="Trypsin-like serine proteases"/>
    <property type="match status" value="2"/>
</dbReference>
<dbReference type="SUPFAM" id="SSF50494">
    <property type="entry name" value="Trypsin-like serine proteases"/>
    <property type="match status" value="1"/>
</dbReference>
<proteinExistence type="predicted"/>
<feature type="transmembrane region" description="Helical" evidence="3">
    <location>
        <begin position="94"/>
        <end position="112"/>
    </location>
</feature>
<feature type="region of interest" description="Disordered" evidence="2">
    <location>
        <begin position="519"/>
        <end position="558"/>
    </location>
</feature>
<name>A0AB38ZK73_9VIRU</name>
<organism evidence="4">
    <name type="scientific">Crocidura tanakae ribovirus 1</name>
    <dbReference type="NCBI Taxonomy" id="3139556"/>
    <lineage>
        <taxon>Viruses</taxon>
        <taxon>Riboviria</taxon>
    </lineage>
</organism>
<reference evidence="4" key="2">
    <citation type="submission" date="2024-01" db="EMBL/GenBank/DDBJ databases">
        <authorList>
            <person name="Zhang X.-A."/>
            <person name="Zhang J.-T."/>
            <person name="Hu Z.-Y."/>
            <person name="Liu W."/>
        </authorList>
    </citation>
    <scope>NUCLEOTIDE SEQUENCE</scope>
    <source>
        <strain evidence="4">Ribo_1</strain>
    </source>
</reference>
<evidence type="ECO:0000256" key="3">
    <source>
        <dbReference type="SAM" id="Phobius"/>
    </source>
</evidence>
<sequence length="586" mass="64637">MENAAVYEPSSFGVLLKATVDTIGSIFGALLNIIIWGSLGVGFAVMVFSRTIPQGELKRAWDDFFQDVETLEPLQPRREWYEDYWKQAADWQKFIGYWGLAPVVLALMLYVTRTSLKRTVMRFRGIQFESMQPGSEFVAGEVPDFQVGIYNAGAFVDTFIGYGVRFRTILVVPTHVVRHAQMMVIEGKIGKIGISVAPVHSRVHSDLTYFPLTESQWSKVGVSQAKVPRKVLNALVSCTGRKGSTSGLLTRVEGLGIMKYAGSTVGGMSGAAYYSGQTVHGIHTGSTGAFNVGVSSLLIEGEIKKLVIGETPTLDDLRGLNRASAAKVKMGWNTEGLLKQIDEIYSRDCEWAEDFDLDYGAQLDFEAGEEAMVSEKWLGTFINLPINQQQNALVALQGIVNSKRMATGQSDNEDTPVVLPKDFATMRFEALEKRVSFLEEWKKESEKRRVSPGTLQKDSTLPFVCGFEGEDEQGKWRCRKGFLTNAARLQHQIVKGHVLGESAFGGDVKPAVATRPVFRKRPVSQIRNSKNWRSTSSSAEQQSPSSSQQQSPSSTQDLVVETLKNLLGQLQGTGGRTSDTMPNCKV</sequence>
<keyword evidence="3" id="KW-0812">Transmembrane</keyword>
<accession>A0AB38ZK73</accession>
<keyword evidence="3" id="KW-0472">Membrane</keyword>
<keyword evidence="3" id="KW-1133">Transmembrane helix</keyword>
<dbReference type="EMBL" id="PP272738">
    <property type="protein sequence ID" value="WZI33476.1"/>
    <property type="molecule type" value="Viral_cRNA"/>
</dbReference>